<dbReference type="AlphaFoldDB" id="A0A0F9LCF5"/>
<accession>A0A0F9LCF5</accession>
<feature type="non-terminal residue" evidence="1">
    <location>
        <position position="1"/>
    </location>
</feature>
<protein>
    <submittedName>
        <fullName evidence="1">Uncharacterized protein</fullName>
    </submittedName>
</protein>
<proteinExistence type="predicted"/>
<reference evidence="1" key="1">
    <citation type="journal article" date="2015" name="Nature">
        <title>Complex archaea that bridge the gap between prokaryotes and eukaryotes.</title>
        <authorList>
            <person name="Spang A."/>
            <person name="Saw J.H."/>
            <person name="Jorgensen S.L."/>
            <person name="Zaremba-Niedzwiedzka K."/>
            <person name="Martijn J."/>
            <person name="Lind A.E."/>
            <person name="van Eijk R."/>
            <person name="Schleper C."/>
            <person name="Guy L."/>
            <person name="Ettema T.J."/>
        </authorList>
    </citation>
    <scope>NUCLEOTIDE SEQUENCE</scope>
</reference>
<evidence type="ECO:0000313" key="1">
    <source>
        <dbReference type="EMBL" id="KKM92579.1"/>
    </source>
</evidence>
<gene>
    <name evidence="1" type="ORF">LCGC14_1217090</name>
</gene>
<dbReference type="EMBL" id="LAZR01006373">
    <property type="protein sequence ID" value="KKM92579.1"/>
    <property type="molecule type" value="Genomic_DNA"/>
</dbReference>
<sequence length="35" mass="3940">LRGHIPATPTVLIHKNEAVEVKRGDRESTENTEEI</sequence>
<organism evidence="1">
    <name type="scientific">marine sediment metagenome</name>
    <dbReference type="NCBI Taxonomy" id="412755"/>
    <lineage>
        <taxon>unclassified sequences</taxon>
        <taxon>metagenomes</taxon>
        <taxon>ecological metagenomes</taxon>
    </lineage>
</organism>
<comment type="caution">
    <text evidence="1">The sequence shown here is derived from an EMBL/GenBank/DDBJ whole genome shotgun (WGS) entry which is preliminary data.</text>
</comment>
<name>A0A0F9LCF5_9ZZZZ</name>